<keyword evidence="1" id="KW-1133">Transmembrane helix</keyword>
<keyword evidence="1" id="KW-0812">Transmembrane</keyword>
<accession>A0AAN4ZE15</accession>
<keyword evidence="3" id="KW-1185">Reference proteome</keyword>
<evidence type="ECO:0000313" key="2">
    <source>
        <dbReference type="EMBL" id="GMR38259.1"/>
    </source>
</evidence>
<comment type="caution">
    <text evidence="2">The sequence shown here is derived from an EMBL/GenBank/DDBJ whole genome shotgun (WGS) entry which is preliminary data.</text>
</comment>
<dbReference type="EMBL" id="BTRK01000002">
    <property type="protein sequence ID" value="GMR38259.1"/>
    <property type="molecule type" value="Genomic_DNA"/>
</dbReference>
<reference evidence="3" key="1">
    <citation type="submission" date="2022-10" db="EMBL/GenBank/DDBJ databases">
        <title>Genome assembly of Pristionchus species.</title>
        <authorList>
            <person name="Yoshida K."/>
            <person name="Sommer R.J."/>
        </authorList>
    </citation>
    <scope>NUCLEOTIDE SEQUENCE [LARGE SCALE GENOMIC DNA]</scope>
    <source>
        <strain evidence="3">RS5460</strain>
    </source>
</reference>
<evidence type="ECO:0000313" key="3">
    <source>
        <dbReference type="Proteomes" id="UP001328107"/>
    </source>
</evidence>
<feature type="non-terminal residue" evidence="2">
    <location>
        <position position="1"/>
    </location>
</feature>
<dbReference type="Proteomes" id="UP001328107">
    <property type="component" value="Unassembled WGS sequence"/>
</dbReference>
<name>A0AAN4ZE15_9BILA</name>
<evidence type="ECO:0000256" key="1">
    <source>
        <dbReference type="SAM" id="Phobius"/>
    </source>
</evidence>
<gene>
    <name evidence="2" type="ORF">PMAYCL1PPCAC_08454</name>
</gene>
<feature type="transmembrane region" description="Helical" evidence="1">
    <location>
        <begin position="30"/>
        <end position="57"/>
    </location>
</feature>
<organism evidence="2 3">
    <name type="scientific">Pristionchus mayeri</name>
    <dbReference type="NCBI Taxonomy" id="1317129"/>
    <lineage>
        <taxon>Eukaryota</taxon>
        <taxon>Metazoa</taxon>
        <taxon>Ecdysozoa</taxon>
        <taxon>Nematoda</taxon>
        <taxon>Chromadorea</taxon>
        <taxon>Rhabditida</taxon>
        <taxon>Rhabditina</taxon>
        <taxon>Diplogasteromorpha</taxon>
        <taxon>Diplogasteroidea</taxon>
        <taxon>Neodiplogasteridae</taxon>
        <taxon>Pristionchus</taxon>
    </lineage>
</organism>
<dbReference type="AlphaFoldDB" id="A0AAN4ZE15"/>
<keyword evidence="1" id="KW-0472">Membrane</keyword>
<proteinExistence type="predicted"/>
<protein>
    <submittedName>
        <fullName evidence="2">Uncharacterized protein</fullName>
    </submittedName>
</protein>
<sequence>IQVANIAFSTSLLIWIFCEIWNDICSSQQIVVTCIYIITISSAIFEIISLVCCYRLILYKKHTSLNLVISIKVASTSNFHQSPFIAHAYISR</sequence>